<evidence type="ECO:0000313" key="3">
    <source>
        <dbReference type="Proteomes" id="UP000275256"/>
    </source>
</evidence>
<evidence type="ECO:0000313" key="2">
    <source>
        <dbReference type="EMBL" id="RMB59861.1"/>
    </source>
</evidence>
<dbReference type="AlphaFoldDB" id="A0A3M0G4D0"/>
<feature type="transmembrane region" description="Helical" evidence="1">
    <location>
        <begin position="103"/>
        <end position="124"/>
    </location>
</feature>
<keyword evidence="1" id="KW-1133">Transmembrane helix</keyword>
<gene>
    <name evidence="2" type="ORF">EAX62_08965</name>
</gene>
<protein>
    <submittedName>
        <fullName evidence="2">Uncharacterized protein</fullName>
    </submittedName>
</protein>
<keyword evidence="3" id="KW-1185">Reference proteome</keyword>
<comment type="caution">
    <text evidence="2">The sequence shown here is derived from an EMBL/GenBank/DDBJ whole genome shotgun (WGS) entry which is preliminary data.</text>
</comment>
<keyword evidence="1" id="KW-0472">Membrane</keyword>
<feature type="transmembrane region" description="Helical" evidence="1">
    <location>
        <begin position="73"/>
        <end position="91"/>
    </location>
</feature>
<dbReference type="EMBL" id="REFW01000002">
    <property type="protein sequence ID" value="RMB59861.1"/>
    <property type="molecule type" value="Genomic_DNA"/>
</dbReference>
<name>A0A3M0G4D0_9ACTN</name>
<feature type="transmembrane region" description="Helical" evidence="1">
    <location>
        <begin position="167"/>
        <end position="189"/>
    </location>
</feature>
<evidence type="ECO:0000256" key="1">
    <source>
        <dbReference type="SAM" id="Phobius"/>
    </source>
</evidence>
<accession>A0A3M0G4D0</accession>
<keyword evidence="1" id="KW-0812">Transmembrane</keyword>
<proteinExistence type="predicted"/>
<organism evidence="2 3">
    <name type="scientific">Tessaracoccus antarcticus</name>
    <dbReference type="NCBI Taxonomy" id="2479848"/>
    <lineage>
        <taxon>Bacteria</taxon>
        <taxon>Bacillati</taxon>
        <taxon>Actinomycetota</taxon>
        <taxon>Actinomycetes</taxon>
        <taxon>Propionibacteriales</taxon>
        <taxon>Propionibacteriaceae</taxon>
        <taxon>Tessaracoccus</taxon>
    </lineage>
</organism>
<dbReference type="RefSeq" id="WP_121901341.1">
    <property type="nucleotide sequence ID" value="NZ_REFW01000002.1"/>
</dbReference>
<feature type="transmembrane region" description="Helical" evidence="1">
    <location>
        <begin position="36"/>
        <end position="61"/>
    </location>
</feature>
<feature type="transmembrane region" description="Helical" evidence="1">
    <location>
        <begin position="136"/>
        <end position="161"/>
    </location>
</feature>
<dbReference type="Proteomes" id="UP000275256">
    <property type="component" value="Unassembled WGS sequence"/>
</dbReference>
<sequence>MRDLAEVLAGWIYALQITSGQQWVLRLTVLSSGVGAAVLCNLWFPVLISPALLVTALVMAFASVIRPDSVAPLFFVAAVGLWWLAGAAAASQPDGGGGTPGRWLGVTVLVAVFHLSTAFAAAAPSYARVTGRAAKLLSLAGVGYVAVSVAVGMAVLGLAALPRHVLGPGWVVAGALSVSVATVALVAALRPRRAH</sequence>
<reference evidence="2 3" key="1">
    <citation type="submission" date="2018-10" db="EMBL/GenBank/DDBJ databases">
        <title>Tessaracoccus antarcticuss sp. nov., isolated from sediment.</title>
        <authorList>
            <person name="Zhou L.Y."/>
            <person name="Du Z.J."/>
        </authorList>
    </citation>
    <scope>NUCLEOTIDE SEQUENCE [LARGE SCALE GENOMIC DNA]</scope>
    <source>
        <strain evidence="2 3">JDX10</strain>
    </source>
</reference>